<proteinExistence type="inferred from homology"/>
<dbReference type="GO" id="GO:0004305">
    <property type="term" value="F:ethanolamine kinase activity"/>
    <property type="evidence" value="ECO:0007669"/>
    <property type="project" value="UniProtKB-EC"/>
</dbReference>
<reference evidence="5 6" key="1">
    <citation type="journal article" date="2008" name="Nature">
        <title>The Phaeodactylum genome reveals the evolutionary history of diatom genomes.</title>
        <authorList>
            <person name="Bowler C."/>
            <person name="Allen A.E."/>
            <person name="Badger J.H."/>
            <person name="Grimwood J."/>
            <person name="Jabbari K."/>
            <person name="Kuo A."/>
            <person name="Maheswari U."/>
            <person name="Martens C."/>
            <person name="Maumus F."/>
            <person name="Otillar R.P."/>
            <person name="Rayko E."/>
            <person name="Salamov A."/>
            <person name="Vandepoele K."/>
            <person name="Beszteri B."/>
            <person name="Gruber A."/>
            <person name="Heijde M."/>
            <person name="Katinka M."/>
            <person name="Mock T."/>
            <person name="Valentin K."/>
            <person name="Verret F."/>
            <person name="Berges J.A."/>
            <person name="Brownlee C."/>
            <person name="Cadoret J.P."/>
            <person name="Chiovitti A."/>
            <person name="Choi C.J."/>
            <person name="Coesel S."/>
            <person name="De Martino A."/>
            <person name="Detter J.C."/>
            <person name="Durkin C."/>
            <person name="Falciatore A."/>
            <person name="Fournet J."/>
            <person name="Haruta M."/>
            <person name="Huysman M.J."/>
            <person name="Jenkins B.D."/>
            <person name="Jiroutova K."/>
            <person name="Jorgensen R.E."/>
            <person name="Joubert Y."/>
            <person name="Kaplan A."/>
            <person name="Kroger N."/>
            <person name="Kroth P.G."/>
            <person name="La Roche J."/>
            <person name="Lindquist E."/>
            <person name="Lommer M."/>
            <person name="Martin-Jezequel V."/>
            <person name="Lopez P.J."/>
            <person name="Lucas S."/>
            <person name="Mangogna M."/>
            <person name="McGinnis K."/>
            <person name="Medlin L.K."/>
            <person name="Montsant A."/>
            <person name="Oudot-Le Secq M.P."/>
            <person name="Napoli C."/>
            <person name="Obornik M."/>
            <person name="Parker M.S."/>
            <person name="Petit J.L."/>
            <person name="Porcel B.M."/>
            <person name="Poulsen N."/>
            <person name="Robison M."/>
            <person name="Rychlewski L."/>
            <person name="Rynearson T.A."/>
            <person name="Schmutz J."/>
            <person name="Shapiro H."/>
            <person name="Siaut M."/>
            <person name="Stanley M."/>
            <person name="Sussman M.R."/>
            <person name="Taylor A.R."/>
            <person name="Vardi A."/>
            <person name="von Dassow P."/>
            <person name="Vyverman W."/>
            <person name="Willis A."/>
            <person name="Wyrwicz L.S."/>
            <person name="Rokhsar D.S."/>
            <person name="Weissenbach J."/>
            <person name="Armbrust E.V."/>
            <person name="Green B.R."/>
            <person name="Van de Peer Y."/>
            <person name="Grigoriev I.V."/>
        </authorList>
    </citation>
    <scope>NUCLEOTIDE SEQUENCE [LARGE SCALE GENOMIC DNA]</scope>
    <source>
        <strain evidence="5 6">CCAP 1055/1</strain>
    </source>
</reference>
<dbReference type="eggNOG" id="KOG2686">
    <property type="taxonomic scope" value="Eukaryota"/>
</dbReference>
<dbReference type="RefSeq" id="XP_002180998.1">
    <property type="nucleotide sequence ID" value="XM_002180962.1"/>
</dbReference>
<gene>
    <name evidence="5" type="ORF">PHATRDRAFT_46453</name>
</gene>
<dbReference type="InParanoid" id="B7G1A1"/>
<dbReference type="PANTHER" id="PTHR22603">
    <property type="entry name" value="CHOLINE/ETHANOALAMINE KINASE"/>
    <property type="match status" value="1"/>
</dbReference>
<dbReference type="GO" id="GO:0006646">
    <property type="term" value="P:phosphatidylethanolamine biosynthetic process"/>
    <property type="evidence" value="ECO:0007669"/>
    <property type="project" value="TreeGrafter"/>
</dbReference>
<dbReference type="HOGENOM" id="CLU_012712_0_2_1"/>
<dbReference type="GO" id="GO:0005737">
    <property type="term" value="C:cytoplasm"/>
    <property type="evidence" value="ECO:0007669"/>
    <property type="project" value="TreeGrafter"/>
</dbReference>
<evidence type="ECO:0000256" key="3">
    <source>
        <dbReference type="ARBA" id="ARBA00038874"/>
    </source>
</evidence>
<dbReference type="OrthoDB" id="10267235at2759"/>
<accession>B7G1A1</accession>
<evidence type="ECO:0000256" key="4">
    <source>
        <dbReference type="SAM" id="MobiDB-lite"/>
    </source>
</evidence>
<dbReference type="AlphaFoldDB" id="B7G1A1"/>
<organism evidence="5 6">
    <name type="scientific">Phaeodactylum tricornutum (strain CCAP 1055/1)</name>
    <dbReference type="NCBI Taxonomy" id="556484"/>
    <lineage>
        <taxon>Eukaryota</taxon>
        <taxon>Sar</taxon>
        <taxon>Stramenopiles</taxon>
        <taxon>Ochrophyta</taxon>
        <taxon>Bacillariophyta</taxon>
        <taxon>Bacillariophyceae</taxon>
        <taxon>Bacillariophycidae</taxon>
        <taxon>Naviculales</taxon>
        <taxon>Phaeodactylaceae</taxon>
        <taxon>Phaeodactylum</taxon>
    </lineage>
</organism>
<comment type="pathway">
    <text evidence="1">Phospholipid metabolism; phosphatidylethanolamine biosynthesis; phosphatidylethanolamine from ethanolamine: step 1/3.</text>
</comment>
<evidence type="ECO:0000313" key="5">
    <source>
        <dbReference type="EMBL" id="EEC47650.1"/>
    </source>
</evidence>
<name>B7G1A1_PHATC</name>
<dbReference type="Gene3D" id="3.30.200.20">
    <property type="entry name" value="Phosphorylase Kinase, domain 1"/>
    <property type="match status" value="1"/>
</dbReference>
<dbReference type="Gene3D" id="3.90.1200.10">
    <property type="match status" value="1"/>
</dbReference>
<dbReference type="SUPFAM" id="SSF56112">
    <property type="entry name" value="Protein kinase-like (PK-like)"/>
    <property type="match status" value="1"/>
</dbReference>
<dbReference type="PaxDb" id="2850-Phatr46453"/>
<dbReference type="GeneID" id="7201553"/>
<feature type="region of interest" description="Disordered" evidence="4">
    <location>
        <begin position="1"/>
        <end position="22"/>
    </location>
</feature>
<dbReference type="OMA" id="DREENYT"/>
<reference evidence="6" key="2">
    <citation type="submission" date="2008-08" db="EMBL/GenBank/DDBJ databases">
        <authorList>
            <consortium name="Diatom Consortium"/>
            <person name="Grigoriev I."/>
            <person name="Grimwood J."/>
            <person name="Kuo A."/>
            <person name="Otillar R.P."/>
            <person name="Salamov A."/>
            <person name="Detter J.C."/>
            <person name="Lindquist E."/>
            <person name="Shapiro H."/>
            <person name="Lucas S."/>
            <person name="Glavina del Rio T."/>
            <person name="Pitluck S."/>
            <person name="Rokhsar D."/>
            <person name="Bowler C."/>
        </authorList>
    </citation>
    <scope>GENOME REANNOTATION</scope>
    <source>
        <strain evidence="6">CCAP 1055/1</strain>
    </source>
</reference>
<feature type="compositionally biased region" description="Low complexity" evidence="4">
    <location>
        <begin position="1"/>
        <end position="16"/>
    </location>
</feature>
<dbReference type="InterPro" id="IPR011009">
    <property type="entry name" value="Kinase-like_dom_sf"/>
</dbReference>
<dbReference type="KEGG" id="pti:PHATRDRAFT_46453"/>
<dbReference type="STRING" id="556484.B7G1A1"/>
<sequence>MKAASASTTLLRSSGSKGSVGRHLSTVYGENATKILPLEVDATNTATRDQQLVRVLREICPSFFETSHNYHEQSSATHGVERRDDHTMTIQPLLGGLSNQLFVWKRPDSSSSVLFRIHPRSEVEIVNRETENRILVMLSQQGDAPLFYGRFANGRVEEFYDNHRPLSCREMNTYAAEIAALLARLHRKHVPPQVLTPTDDGHLWTRLEEWFRMASQQQPEQRRITTDSTLMLERLQFEWTWLQSVLRPTQSRCTTKAINGTADAAPTQGTPAQQAQDFLDEIVLTHMDCQSLNLLRPDSNDDGNESASSKAGPLRLIDFEYAGLNPRAADIANTFCEFCDMNNMRADYEREYPSEDVQNEFFRAYLKDLECSSLLAGQQEEFLTAMRLHVGKYTLLSHLGWAVWSLVQHNLSDIEFDYLAYAQHRMDGYELFKAKFWR</sequence>
<keyword evidence="6" id="KW-1185">Reference proteome</keyword>
<evidence type="ECO:0000256" key="2">
    <source>
        <dbReference type="ARBA" id="ARBA00038211"/>
    </source>
</evidence>
<dbReference type="EC" id="2.7.1.82" evidence="3"/>
<dbReference type="Pfam" id="PF01633">
    <property type="entry name" value="Choline_kinase"/>
    <property type="match status" value="1"/>
</dbReference>
<protein>
    <recommendedName>
        <fullName evidence="3">ethanolamine kinase</fullName>
        <ecNumber evidence="3">2.7.1.82</ecNumber>
    </recommendedName>
</protein>
<dbReference type="PANTHER" id="PTHR22603:SF66">
    <property type="entry name" value="ETHANOLAMINE KINASE"/>
    <property type="match status" value="1"/>
</dbReference>
<dbReference type="Proteomes" id="UP000000759">
    <property type="component" value="Chromosome 10"/>
</dbReference>
<evidence type="ECO:0000313" key="6">
    <source>
        <dbReference type="Proteomes" id="UP000000759"/>
    </source>
</evidence>
<dbReference type="EMBL" id="CM000613">
    <property type="protein sequence ID" value="EEC47650.1"/>
    <property type="molecule type" value="Genomic_DNA"/>
</dbReference>
<comment type="similarity">
    <text evidence="2">Belongs to the choline/ethanolamine kinase family.</text>
</comment>
<evidence type="ECO:0000256" key="1">
    <source>
        <dbReference type="ARBA" id="ARBA00037883"/>
    </source>
</evidence>